<keyword evidence="9" id="KW-0677">Repeat</keyword>
<evidence type="ECO:0000256" key="17">
    <source>
        <dbReference type="ARBA" id="ARBA00047899"/>
    </source>
</evidence>
<dbReference type="CDD" id="cd00051">
    <property type="entry name" value="EFh"/>
    <property type="match status" value="1"/>
</dbReference>
<dbReference type="InterPro" id="IPR018247">
    <property type="entry name" value="EF_Hand_1_Ca_BS"/>
</dbReference>
<reference evidence="22 23" key="1">
    <citation type="submission" date="2019-05" db="EMBL/GenBank/DDBJ databases">
        <title>Mikania micrantha, genome provides insights into the molecular mechanism of rapid growth.</title>
        <authorList>
            <person name="Liu B."/>
        </authorList>
    </citation>
    <scope>NUCLEOTIDE SEQUENCE [LARGE SCALE GENOMIC DNA]</scope>
    <source>
        <strain evidence="22">NLD-2019</strain>
        <tissue evidence="22">Leaf</tissue>
    </source>
</reference>
<dbReference type="GO" id="GO:0005524">
    <property type="term" value="F:ATP binding"/>
    <property type="evidence" value="ECO:0007669"/>
    <property type="project" value="UniProtKB-KW"/>
</dbReference>
<evidence type="ECO:0000256" key="8">
    <source>
        <dbReference type="ARBA" id="ARBA00022723"/>
    </source>
</evidence>
<comment type="subcellular location">
    <subcellularLocation>
        <location evidence="1">Membrane</location>
        <topology evidence="1">Lipid-anchor</topology>
    </subcellularLocation>
</comment>
<dbReference type="EMBL" id="SZYD01000004">
    <property type="protein sequence ID" value="KAD6452997.1"/>
    <property type="molecule type" value="Genomic_DNA"/>
</dbReference>
<name>A0A5N6PF75_9ASTR</name>
<proteinExistence type="inferred from homology"/>
<evidence type="ECO:0000256" key="13">
    <source>
        <dbReference type="ARBA" id="ARBA00022840"/>
    </source>
</evidence>
<feature type="domain" description="EF-hand" evidence="21">
    <location>
        <begin position="428"/>
        <end position="463"/>
    </location>
</feature>
<dbReference type="Pfam" id="PF00069">
    <property type="entry name" value="Pkinase"/>
    <property type="match status" value="1"/>
</dbReference>
<dbReference type="Gene3D" id="3.30.200.20">
    <property type="entry name" value="Phosphorylase Kinase, domain 1"/>
    <property type="match status" value="1"/>
</dbReference>
<feature type="domain" description="EF-hand" evidence="21">
    <location>
        <begin position="356"/>
        <end position="391"/>
    </location>
</feature>
<evidence type="ECO:0000256" key="12">
    <source>
        <dbReference type="ARBA" id="ARBA00022837"/>
    </source>
</evidence>
<dbReference type="InterPro" id="IPR008271">
    <property type="entry name" value="Ser/Thr_kinase_AS"/>
</dbReference>
<dbReference type="OrthoDB" id="40902at2759"/>
<keyword evidence="7" id="KW-0519">Myristate</keyword>
<dbReference type="PROSITE" id="PS50011">
    <property type="entry name" value="PROTEIN_KINASE_DOM"/>
    <property type="match status" value="1"/>
</dbReference>
<keyword evidence="5" id="KW-0597">Phosphoprotein</keyword>
<evidence type="ECO:0000256" key="10">
    <source>
        <dbReference type="ARBA" id="ARBA00022741"/>
    </source>
</evidence>
<keyword evidence="4" id="KW-0723">Serine/threonine-protein kinase</keyword>
<dbReference type="InterPro" id="IPR011009">
    <property type="entry name" value="Kinase-like_dom_sf"/>
</dbReference>
<dbReference type="InterPro" id="IPR000719">
    <property type="entry name" value="Prot_kinase_dom"/>
</dbReference>
<dbReference type="PROSITE" id="PS00018">
    <property type="entry name" value="EF_HAND_1"/>
    <property type="match status" value="3"/>
</dbReference>
<evidence type="ECO:0000256" key="9">
    <source>
        <dbReference type="ARBA" id="ARBA00022737"/>
    </source>
</evidence>
<keyword evidence="23" id="KW-1185">Reference proteome</keyword>
<dbReference type="SMART" id="SM00220">
    <property type="entry name" value="S_TKc"/>
    <property type="match status" value="1"/>
</dbReference>
<dbReference type="InterPro" id="IPR011992">
    <property type="entry name" value="EF-hand-dom_pair"/>
</dbReference>
<dbReference type="Proteomes" id="UP000326396">
    <property type="component" value="Linkage Group LG12"/>
</dbReference>
<feature type="domain" description="EF-hand" evidence="21">
    <location>
        <begin position="465"/>
        <end position="500"/>
    </location>
</feature>
<dbReference type="FunFam" id="1.10.510.10:FF:000067">
    <property type="entry name" value="calcium-dependent protein kinase 13"/>
    <property type="match status" value="1"/>
</dbReference>
<keyword evidence="6" id="KW-0808">Transferase</keyword>
<dbReference type="SMART" id="SM00054">
    <property type="entry name" value="EFh"/>
    <property type="match status" value="4"/>
</dbReference>
<dbReference type="Pfam" id="PF13499">
    <property type="entry name" value="EF-hand_7"/>
    <property type="match status" value="2"/>
</dbReference>
<evidence type="ECO:0000256" key="5">
    <source>
        <dbReference type="ARBA" id="ARBA00022553"/>
    </source>
</evidence>
<evidence type="ECO:0000256" key="2">
    <source>
        <dbReference type="ARBA" id="ARBA00005354"/>
    </source>
</evidence>
<comment type="similarity">
    <text evidence="16">Belongs to the protein kinase superfamily. Ser/Thr protein kinase family. CDPK subfamily.</text>
</comment>
<dbReference type="SUPFAM" id="SSF56112">
    <property type="entry name" value="Protein kinase-like (PK-like)"/>
    <property type="match status" value="1"/>
</dbReference>
<evidence type="ECO:0000256" key="15">
    <source>
        <dbReference type="ARBA" id="ARBA00023288"/>
    </source>
</evidence>
<keyword evidence="13" id="KW-0067">ATP-binding</keyword>
<dbReference type="Gene3D" id="1.10.510.10">
    <property type="entry name" value="Transferase(Phosphotransferase) domain 1"/>
    <property type="match status" value="1"/>
</dbReference>
<keyword evidence="10" id="KW-0547">Nucleotide-binding</keyword>
<evidence type="ECO:0000256" key="19">
    <source>
        <dbReference type="SAM" id="MobiDB-lite"/>
    </source>
</evidence>
<feature type="domain" description="EF-hand" evidence="21">
    <location>
        <begin position="392"/>
        <end position="427"/>
    </location>
</feature>
<keyword evidence="15" id="KW-0449">Lipoprotein</keyword>
<dbReference type="InterPro" id="IPR050205">
    <property type="entry name" value="CDPK_Ser/Thr_kinases"/>
</dbReference>
<evidence type="ECO:0000256" key="18">
    <source>
        <dbReference type="ARBA" id="ARBA00048679"/>
    </source>
</evidence>
<evidence type="ECO:0000256" key="16">
    <source>
        <dbReference type="ARBA" id="ARBA00024334"/>
    </source>
</evidence>
<evidence type="ECO:0000313" key="23">
    <source>
        <dbReference type="Proteomes" id="UP000326396"/>
    </source>
</evidence>
<accession>A0A5N6PF75</accession>
<evidence type="ECO:0000256" key="6">
    <source>
        <dbReference type="ARBA" id="ARBA00022679"/>
    </source>
</evidence>
<feature type="domain" description="Protein kinase" evidence="20">
    <location>
        <begin position="55"/>
        <end position="313"/>
    </location>
</feature>
<evidence type="ECO:0000256" key="4">
    <source>
        <dbReference type="ARBA" id="ARBA00022527"/>
    </source>
</evidence>
<comment type="caution">
    <text evidence="22">The sequence shown here is derived from an EMBL/GenBank/DDBJ whole genome shotgun (WGS) entry which is preliminary data.</text>
</comment>
<keyword evidence="12" id="KW-0106">Calcium</keyword>
<dbReference type="FunFam" id="3.30.200.20:FF:000004">
    <property type="entry name" value="Calcium-dependent protein kinase 1"/>
    <property type="match status" value="1"/>
</dbReference>
<dbReference type="PANTHER" id="PTHR24349">
    <property type="entry name" value="SERINE/THREONINE-PROTEIN KINASE"/>
    <property type="match status" value="1"/>
</dbReference>
<dbReference type="Gene3D" id="1.10.238.10">
    <property type="entry name" value="EF-hand"/>
    <property type="match status" value="1"/>
</dbReference>
<keyword evidence="11" id="KW-0418">Kinase</keyword>
<keyword evidence="8" id="KW-0479">Metal-binding</keyword>
<dbReference type="SUPFAM" id="SSF47473">
    <property type="entry name" value="EF-hand"/>
    <property type="match status" value="1"/>
</dbReference>
<feature type="region of interest" description="Disordered" evidence="19">
    <location>
        <begin position="21"/>
        <end position="45"/>
    </location>
</feature>
<protein>
    <recommendedName>
        <fullName evidence="3">non-specific serine/threonine protein kinase</fullName>
        <ecNumber evidence="3">2.7.11.1</ecNumber>
    </recommendedName>
</protein>
<evidence type="ECO:0000256" key="14">
    <source>
        <dbReference type="ARBA" id="ARBA00023136"/>
    </source>
</evidence>
<comment type="catalytic activity">
    <reaction evidence="17">
        <text>L-threonyl-[protein] + ATP = O-phospho-L-threonyl-[protein] + ADP + H(+)</text>
        <dbReference type="Rhea" id="RHEA:46608"/>
        <dbReference type="Rhea" id="RHEA-COMP:11060"/>
        <dbReference type="Rhea" id="RHEA-COMP:11605"/>
        <dbReference type="ChEBI" id="CHEBI:15378"/>
        <dbReference type="ChEBI" id="CHEBI:30013"/>
        <dbReference type="ChEBI" id="CHEBI:30616"/>
        <dbReference type="ChEBI" id="CHEBI:61977"/>
        <dbReference type="ChEBI" id="CHEBI:456216"/>
        <dbReference type="EC" id="2.7.11.1"/>
    </reaction>
</comment>
<comment type="similarity">
    <text evidence="2">Belongs to the protein kinase superfamily. CAMK Ser/Thr protein kinase family. CaMK subfamily.</text>
</comment>
<dbReference type="FunFam" id="1.10.238.10:FF:000050">
    <property type="entry name" value="Calcium-dependent protein kinase 7"/>
    <property type="match status" value="1"/>
</dbReference>
<organism evidence="22 23">
    <name type="scientific">Mikania micrantha</name>
    <name type="common">bitter vine</name>
    <dbReference type="NCBI Taxonomy" id="192012"/>
    <lineage>
        <taxon>Eukaryota</taxon>
        <taxon>Viridiplantae</taxon>
        <taxon>Streptophyta</taxon>
        <taxon>Embryophyta</taxon>
        <taxon>Tracheophyta</taxon>
        <taxon>Spermatophyta</taxon>
        <taxon>Magnoliopsida</taxon>
        <taxon>eudicotyledons</taxon>
        <taxon>Gunneridae</taxon>
        <taxon>Pentapetalae</taxon>
        <taxon>asterids</taxon>
        <taxon>campanulids</taxon>
        <taxon>Asterales</taxon>
        <taxon>Asteraceae</taxon>
        <taxon>Asteroideae</taxon>
        <taxon>Heliantheae alliance</taxon>
        <taxon>Eupatorieae</taxon>
        <taxon>Mikania</taxon>
    </lineage>
</organism>
<dbReference type="AlphaFoldDB" id="A0A5N6PF75"/>
<dbReference type="GO" id="GO:0016020">
    <property type="term" value="C:membrane"/>
    <property type="evidence" value="ECO:0007669"/>
    <property type="project" value="UniProtKB-SubCell"/>
</dbReference>
<keyword evidence="14" id="KW-0472">Membrane</keyword>
<evidence type="ECO:0000313" key="22">
    <source>
        <dbReference type="EMBL" id="KAD6452997.1"/>
    </source>
</evidence>
<evidence type="ECO:0000256" key="3">
    <source>
        <dbReference type="ARBA" id="ARBA00012513"/>
    </source>
</evidence>
<dbReference type="EC" id="2.7.11.1" evidence="3"/>
<dbReference type="GO" id="GO:0005509">
    <property type="term" value="F:calcium ion binding"/>
    <property type="evidence" value="ECO:0007669"/>
    <property type="project" value="InterPro"/>
</dbReference>
<sequence length="542" mass="62300">MGNQNTTHAKPAANMREINNIPNANARPKPQPQPRTGFNPHVLRNPTGHNIKYHYNLGQVLGSDQFGVTYLCTDLETGEKSACKSILKRNLRTPMDIEDVRREIEIMKHLPRHSNIVALKDTYEDNDAVHIVMELCEGEELFDRILDRGHYTERAAAKIMRTIVEVVQIFHIHGVMHRDLKPENFLFANMKENAAMKLIDFGLSVSFKPGERFSEIVGSCFYMAPEVLKRNYGPEVDIWSAGVIMYILLCGYPPFWADTEVGICREILCSTINFNIDPWPRVSSNAKDLVKKMLNPDPKRRLTAQQVLEHPWLFNGKAVPNVAFDEAVWSRLGQYTVMNKLKKLALRVIAEHLLMDEVAGTKEVFDMMDTRKKGKINIQQLRNGLQKLGQFPNDEDLQLLIESVDLDGDGALNYSEFEAVNVHLKRMANDEHIRKAFCFFDINRSGYIEVQELCYVLSHEVNLNGLERVIRAIMVEVDTDKDGRISYAEFAAMMKACTDWRKASRQYSREHFNRLGRRLTMDRVDRFPQGQTRVTWPNWSGS</sequence>
<evidence type="ECO:0000256" key="11">
    <source>
        <dbReference type="ARBA" id="ARBA00022777"/>
    </source>
</evidence>
<gene>
    <name evidence="22" type="ORF">E3N88_07702</name>
</gene>
<evidence type="ECO:0000256" key="7">
    <source>
        <dbReference type="ARBA" id="ARBA00022707"/>
    </source>
</evidence>
<dbReference type="GO" id="GO:0004674">
    <property type="term" value="F:protein serine/threonine kinase activity"/>
    <property type="evidence" value="ECO:0007669"/>
    <property type="project" value="UniProtKB-KW"/>
</dbReference>
<dbReference type="PROSITE" id="PS50222">
    <property type="entry name" value="EF_HAND_2"/>
    <property type="match status" value="4"/>
</dbReference>
<evidence type="ECO:0000256" key="1">
    <source>
        <dbReference type="ARBA" id="ARBA00004635"/>
    </source>
</evidence>
<comment type="catalytic activity">
    <reaction evidence="18">
        <text>L-seryl-[protein] + ATP = O-phospho-L-seryl-[protein] + ADP + H(+)</text>
        <dbReference type="Rhea" id="RHEA:17989"/>
        <dbReference type="Rhea" id="RHEA-COMP:9863"/>
        <dbReference type="Rhea" id="RHEA-COMP:11604"/>
        <dbReference type="ChEBI" id="CHEBI:15378"/>
        <dbReference type="ChEBI" id="CHEBI:29999"/>
        <dbReference type="ChEBI" id="CHEBI:30616"/>
        <dbReference type="ChEBI" id="CHEBI:83421"/>
        <dbReference type="ChEBI" id="CHEBI:456216"/>
        <dbReference type="EC" id="2.7.11.1"/>
    </reaction>
</comment>
<dbReference type="InterPro" id="IPR002048">
    <property type="entry name" value="EF_hand_dom"/>
</dbReference>
<dbReference type="PROSITE" id="PS00108">
    <property type="entry name" value="PROTEIN_KINASE_ST"/>
    <property type="match status" value="1"/>
</dbReference>
<dbReference type="CDD" id="cd05117">
    <property type="entry name" value="STKc_CAMK"/>
    <property type="match status" value="1"/>
</dbReference>
<evidence type="ECO:0000259" key="20">
    <source>
        <dbReference type="PROSITE" id="PS50011"/>
    </source>
</evidence>
<evidence type="ECO:0000259" key="21">
    <source>
        <dbReference type="PROSITE" id="PS50222"/>
    </source>
</evidence>